<dbReference type="HOGENOM" id="CLU_016266_1_0_1"/>
<dbReference type="AlphaFoldDB" id="A0A0C9TJ92"/>
<evidence type="ECO:0000313" key="4">
    <source>
        <dbReference type="Proteomes" id="UP000053647"/>
    </source>
</evidence>
<sequence length="512" mass="55207">VVSLAWTADGTYIIGGGRGKVTIWNSHNGQQLRTWQAHNNVATIKLSLSPSGSHLATRGWNDKTAFVFDVSTGERVATLQHDEDVYGIVYSPSGQFIGTGCDDGRVYLWEAPVIENPSAKLPASSFLSLLDRPAILLVRPPPNDGTGVNLFPKNPQTATHRDEQGSSLPRQILNRVGVTFSNLFTGRTAHATQNSPLAEALELVDVAAGIDRPYAATIDPPRFNRVQKILYTIIHCRRPDEEDEEVPAANSGTRLDPSQPPAGKTVIDTQPQSNEMIARGPFSTPSVIPATSKVSTHAVSQPTLSSDPLFLAVASREPSSSVVAVMPAPLSAPSNSSRPPSAHSSSHDVDDLVTVTVSREEWANLQDVRRRKITSAVIVKPADPLSRPEHDHEPSVCPYPSTSLPRSLAYVMRNTSPIRRPLSPQPGCHHYAQPSRSLLGLGTLFDVVPSSLSQSPLSAPLGHSQLFHHPMSNVQLPRLHLMASTDNLLVEAPSESPAQLAMGRPASDEEVD</sequence>
<name>A0A0C9TJ92_PAXIN</name>
<evidence type="ECO:0000256" key="1">
    <source>
        <dbReference type="PROSITE-ProRule" id="PRU00221"/>
    </source>
</evidence>
<dbReference type="SMART" id="SM00320">
    <property type="entry name" value="WD40"/>
    <property type="match status" value="2"/>
</dbReference>
<evidence type="ECO:0000313" key="3">
    <source>
        <dbReference type="EMBL" id="KIJ07992.1"/>
    </source>
</evidence>
<gene>
    <name evidence="3" type="ORF">PAXINDRAFT_18838</name>
</gene>
<accession>A0A0C9TJ92</accession>
<dbReference type="PROSITE" id="PS50294">
    <property type="entry name" value="WD_REPEATS_REGION"/>
    <property type="match status" value="1"/>
</dbReference>
<feature type="compositionally biased region" description="Low complexity" evidence="2">
    <location>
        <begin position="329"/>
        <end position="344"/>
    </location>
</feature>
<feature type="non-terminal residue" evidence="3">
    <location>
        <position position="512"/>
    </location>
</feature>
<dbReference type="PANTHER" id="PTHR19879:SF9">
    <property type="entry name" value="TRANSCRIPTION INITIATION FACTOR TFIID SUBUNIT 5"/>
    <property type="match status" value="1"/>
</dbReference>
<reference evidence="4" key="2">
    <citation type="submission" date="2015-01" db="EMBL/GenBank/DDBJ databases">
        <title>Evolutionary Origins and Diversification of the Mycorrhizal Mutualists.</title>
        <authorList>
            <consortium name="DOE Joint Genome Institute"/>
            <consortium name="Mycorrhizal Genomics Consortium"/>
            <person name="Kohler A."/>
            <person name="Kuo A."/>
            <person name="Nagy L.G."/>
            <person name="Floudas D."/>
            <person name="Copeland A."/>
            <person name="Barry K.W."/>
            <person name="Cichocki N."/>
            <person name="Veneault-Fourrey C."/>
            <person name="LaButti K."/>
            <person name="Lindquist E.A."/>
            <person name="Lipzen A."/>
            <person name="Lundell T."/>
            <person name="Morin E."/>
            <person name="Murat C."/>
            <person name="Riley R."/>
            <person name="Ohm R."/>
            <person name="Sun H."/>
            <person name="Tunlid A."/>
            <person name="Henrissat B."/>
            <person name="Grigoriev I.V."/>
            <person name="Hibbett D.S."/>
            <person name="Martin F."/>
        </authorList>
    </citation>
    <scope>NUCLEOTIDE SEQUENCE [LARGE SCALE GENOMIC DNA]</scope>
    <source>
        <strain evidence="4">ATCC 200175</strain>
    </source>
</reference>
<dbReference type="EMBL" id="KN819728">
    <property type="protein sequence ID" value="KIJ07992.1"/>
    <property type="molecule type" value="Genomic_DNA"/>
</dbReference>
<keyword evidence="4" id="KW-1185">Reference proteome</keyword>
<proteinExistence type="predicted"/>
<dbReference type="Pfam" id="PF00400">
    <property type="entry name" value="WD40"/>
    <property type="match status" value="1"/>
</dbReference>
<dbReference type="PANTHER" id="PTHR19879">
    <property type="entry name" value="TRANSCRIPTION INITIATION FACTOR TFIID"/>
    <property type="match status" value="1"/>
</dbReference>
<reference evidence="3 4" key="1">
    <citation type="submission" date="2014-06" db="EMBL/GenBank/DDBJ databases">
        <authorList>
            <consortium name="DOE Joint Genome Institute"/>
            <person name="Kuo A."/>
            <person name="Kohler A."/>
            <person name="Nagy L.G."/>
            <person name="Floudas D."/>
            <person name="Copeland A."/>
            <person name="Barry K.W."/>
            <person name="Cichocki N."/>
            <person name="Veneault-Fourrey C."/>
            <person name="LaButti K."/>
            <person name="Lindquist E.A."/>
            <person name="Lipzen A."/>
            <person name="Lundell T."/>
            <person name="Morin E."/>
            <person name="Murat C."/>
            <person name="Sun H."/>
            <person name="Tunlid A."/>
            <person name="Henrissat B."/>
            <person name="Grigoriev I.V."/>
            <person name="Hibbett D.S."/>
            <person name="Martin F."/>
            <person name="Nordberg H.P."/>
            <person name="Cantor M.N."/>
            <person name="Hua S.X."/>
        </authorList>
    </citation>
    <scope>NUCLEOTIDE SEQUENCE [LARGE SCALE GENOMIC DNA]</scope>
    <source>
        <strain evidence="3 4">ATCC 200175</strain>
    </source>
</reference>
<protein>
    <recommendedName>
        <fullName evidence="5">WD40 repeat-like protein</fullName>
    </recommendedName>
</protein>
<dbReference type="OrthoDB" id="6262491at2759"/>
<feature type="region of interest" description="Disordered" evidence="2">
    <location>
        <begin position="240"/>
        <end position="265"/>
    </location>
</feature>
<dbReference type="Proteomes" id="UP000053647">
    <property type="component" value="Unassembled WGS sequence"/>
</dbReference>
<evidence type="ECO:0000256" key="2">
    <source>
        <dbReference type="SAM" id="MobiDB-lite"/>
    </source>
</evidence>
<dbReference type="InterPro" id="IPR001680">
    <property type="entry name" value="WD40_rpt"/>
</dbReference>
<keyword evidence="1" id="KW-0853">WD repeat</keyword>
<dbReference type="InterPro" id="IPR015943">
    <property type="entry name" value="WD40/YVTN_repeat-like_dom_sf"/>
</dbReference>
<dbReference type="InterPro" id="IPR011044">
    <property type="entry name" value="Quino_amine_DH_bsu"/>
</dbReference>
<dbReference type="PROSITE" id="PS50082">
    <property type="entry name" value="WD_REPEATS_2"/>
    <property type="match status" value="1"/>
</dbReference>
<feature type="repeat" description="WD" evidence="1">
    <location>
        <begin position="78"/>
        <end position="110"/>
    </location>
</feature>
<dbReference type="SUPFAM" id="SSF50969">
    <property type="entry name" value="YVTN repeat-like/Quinoprotein amine dehydrogenase"/>
    <property type="match status" value="1"/>
</dbReference>
<organism evidence="3 4">
    <name type="scientific">Paxillus involutus ATCC 200175</name>
    <dbReference type="NCBI Taxonomy" id="664439"/>
    <lineage>
        <taxon>Eukaryota</taxon>
        <taxon>Fungi</taxon>
        <taxon>Dikarya</taxon>
        <taxon>Basidiomycota</taxon>
        <taxon>Agaricomycotina</taxon>
        <taxon>Agaricomycetes</taxon>
        <taxon>Agaricomycetidae</taxon>
        <taxon>Boletales</taxon>
        <taxon>Paxilineae</taxon>
        <taxon>Paxillaceae</taxon>
        <taxon>Paxillus</taxon>
    </lineage>
</organism>
<dbReference type="Gene3D" id="2.130.10.10">
    <property type="entry name" value="YVTN repeat-like/Quinoprotein amine dehydrogenase"/>
    <property type="match status" value="1"/>
</dbReference>
<feature type="region of interest" description="Disordered" evidence="2">
    <location>
        <begin position="329"/>
        <end position="348"/>
    </location>
</feature>
<feature type="region of interest" description="Disordered" evidence="2">
    <location>
        <begin position="493"/>
        <end position="512"/>
    </location>
</feature>
<evidence type="ECO:0008006" key="5">
    <source>
        <dbReference type="Google" id="ProtNLM"/>
    </source>
</evidence>